<dbReference type="RefSeq" id="WP_140389862.1">
    <property type="nucleotide sequence ID" value="NZ_FLUX01000030.1"/>
</dbReference>
<sequence>MGSDEDIPWYGCRFFKIDILGNVIFEFDMSDSDGAPQYPGEGYRARLFAETELSSLITTASITVN</sequence>
<evidence type="ECO:0000313" key="2">
    <source>
        <dbReference type="Proteomes" id="UP000195338"/>
    </source>
</evidence>
<protein>
    <submittedName>
        <fullName evidence="1">Uncharacterized protein</fullName>
    </submittedName>
</protein>
<gene>
    <name evidence="1" type="ORF">BN4901_2456</name>
</gene>
<reference evidence="1 2" key="1">
    <citation type="submission" date="2016-04" db="EMBL/GenBank/DDBJ databases">
        <authorList>
            <person name="Mornico D."/>
        </authorList>
    </citation>
    <scope>NUCLEOTIDE SEQUENCE [LARGE SCALE GENOMIC DNA]</scope>
    <source>
        <strain evidence="1 2">A121</strain>
    </source>
</reference>
<organism evidence="1 2">
    <name type="scientific">Citrobacter europaeus</name>
    <dbReference type="NCBI Taxonomy" id="1914243"/>
    <lineage>
        <taxon>Bacteria</taxon>
        <taxon>Pseudomonadati</taxon>
        <taxon>Pseudomonadota</taxon>
        <taxon>Gammaproteobacteria</taxon>
        <taxon>Enterobacterales</taxon>
        <taxon>Enterobacteriaceae</taxon>
        <taxon>Citrobacter</taxon>
    </lineage>
</organism>
<evidence type="ECO:0000313" key="1">
    <source>
        <dbReference type="EMBL" id="SBW25422.1"/>
    </source>
</evidence>
<dbReference type="EMBL" id="FLUX01000030">
    <property type="protein sequence ID" value="SBW25422.1"/>
    <property type="molecule type" value="Genomic_DNA"/>
</dbReference>
<proteinExistence type="predicted"/>
<accession>A0ABY0JPE2</accession>
<dbReference type="Proteomes" id="UP000195338">
    <property type="component" value="Unassembled WGS sequence"/>
</dbReference>
<keyword evidence="2" id="KW-1185">Reference proteome</keyword>
<name>A0ABY0JPE2_9ENTR</name>
<comment type="caution">
    <text evidence="1">The sequence shown here is derived from an EMBL/GenBank/DDBJ whole genome shotgun (WGS) entry which is preliminary data.</text>
</comment>